<dbReference type="GeneID" id="24426230"/>
<dbReference type="InterPro" id="IPR022030">
    <property type="entry name" value="SF3A1_dom"/>
</dbReference>
<dbReference type="Gene3D" id="1.10.10.790">
    <property type="entry name" value="Surp module"/>
    <property type="match status" value="2"/>
</dbReference>
<comment type="subcellular location">
    <subcellularLocation>
        <location evidence="1">Nucleus</location>
    </subcellularLocation>
</comment>
<dbReference type="GO" id="GO:0003723">
    <property type="term" value="F:RNA binding"/>
    <property type="evidence" value="ECO:0007669"/>
    <property type="project" value="InterPro"/>
</dbReference>
<evidence type="ECO:0000256" key="3">
    <source>
        <dbReference type="ARBA" id="ARBA00022728"/>
    </source>
</evidence>
<keyword evidence="4" id="KW-0677">Repeat</keyword>
<evidence type="ECO:0000313" key="9">
    <source>
        <dbReference type="EMBL" id="CCF75777.2"/>
    </source>
</evidence>
<feature type="domain" description="SURP motif" evidence="8">
    <location>
        <begin position="133"/>
        <end position="175"/>
    </location>
</feature>
<evidence type="ECO:0000256" key="5">
    <source>
        <dbReference type="ARBA" id="ARBA00023187"/>
    </source>
</evidence>
<dbReference type="EMBL" id="LN871599">
    <property type="protein sequence ID" value="CCF75777.2"/>
    <property type="molecule type" value="Genomic_DNA"/>
</dbReference>
<organism evidence="9 10">
    <name type="scientific">Babesia microti (strain RI)</name>
    <dbReference type="NCBI Taxonomy" id="1133968"/>
    <lineage>
        <taxon>Eukaryota</taxon>
        <taxon>Sar</taxon>
        <taxon>Alveolata</taxon>
        <taxon>Apicomplexa</taxon>
        <taxon>Aconoidasida</taxon>
        <taxon>Piroplasmida</taxon>
        <taxon>Babesiidae</taxon>
        <taxon>Babesia</taxon>
    </lineage>
</organism>
<keyword evidence="2" id="KW-0507">mRNA processing</keyword>
<dbReference type="GO" id="GO:0005686">
    <property type="term" value="C:U2 snRNP"/>
    <property type="evidence" value="ECO:0007669"/>
    <property type="project" value="UniProtKB-ARBA"/>
</dbReference>
<dbReference type="AlphaFoldDB" id="I7IHG6"/>
<evidence type="ECO:0000259" key="8">
    <source>
        <dbReference type="PROSITE" id="PS50128"/>
    </source>
</evidence>
<keyword evidence="3" id="KW-0747">Spliceosome</keyword>
<feature type="coiled-coil region" evidence="7">
    <location>
        <begin position="217"/>
        <end position="244"/>
    </location>
</feature>
<dbReference type="Pfam" id="PF12230">
    <property type="entry name" value="PRP21_like_P"/>
    <property type="match status" value="1"/>
</dbReference>
<dbReference type="SMART" id="SM00648">
    <property type="entry name" value="SWAP"/>
    <property type="match status" value="2"/>
</dbReference>
<keyword evidence="7" id="KW-0175">Coiled coil</keyword>
<evidence type="ECO:0000256" key="6">
    <source>
        <dbReference type="ARBA" id="ARBA00023242"/>
    </source>
</evidence>
<evidence type="ECO:0000256" key="1">
    <source>
        <dbReference type="ARBA" id="ARBA00004123"/>
    </source>
</evidence>
<dbReference type="FunFam" id="1.10.10.790:FF:000002">
    <property type="entry name" value="Splicing factor 3A subunit 1"/>
    <property type="match status" value="1"/>
</dbReference>
<evidence type="ECO:0000313" key="10">
    <source>
        <dbReference type="Proteomes" id="UP000002899"/>
    </source>
</evidence>
<dbReference type="GO" id="GO:0045292">
    <property type="term" value="P:mRNA cis splicing, via spliceosome"/>
    <property type="evidence" value="ECO:0007669"/>
    <property type="project" value="InterPro"/>
</dbReference>
<keyword evidence="10" id="KW-1185">Reference proteome</keyword>
<reference evidence="9 10" key="3">
    <citation type="journal article" date="2016" name="Sci. Rep.">
        <title>Genome-wide diversity and gene expression profiling of Babesia microti isolates identify polymorphic genes that mediate host-pathogen interactions.</title>
        <authorList>
            <person name="Silva J.C."/>
            <person name="Cornillot E."/>
            <person name="McCracken C."/>
            <person name="Usmani-Brown S."/>
            <person name="Dwivedi A."/>
            <person name="Ifeonu O.O."/>
            <person name="Crabtree J."/>
            <person name="Gotia H.T."/>
            <person name="Virji A.Z."/>
            <person name="Reynes C."/>
            <person name="Colinge J."/>
            <person name="Kumar V."/>
            <person name="Lawres L."/>
            <person name="Pazzi J.E."/>
            <person name="Pablo J.V."/>
            <person name="Hung C."/>
            <person name="Brancato J."/>
            <person name="Kumari P."/>
            <person name="Orvis J."/>
            <person name="Tretina K."/>
            <person name="Chibucos M."/>
            <person name="Ott S."/>
            <person name="Sadzewicz L."/>
            <person name="Sengamalay N."/>
            <person name="Shetty A.C."/>
            <person name="Su Q."/>
            <person name="Tallon L."/>
            <person name="Fraser C.M."/>
            <person name="Frutos R."/>
            <person name="Molina D.M."/>
            <person name="Krause P.J."/>
            <person name="Ben Mamoun C."/>
        </authorList>
    </citation>
    <scope>NUCLEOTIDE SEQUENCE [LARGE SCALE GENOMIC DNA]</scope>
    <source>
        <strain evidence="9 10">RI</strain>
    </source>
</reference>
<dbReference type="VEuPathDB" id="PiroplasmaDB:BmR1_04g07960"/>
<dbReference type="OrthoDB" id="447637at2759"/>
<gene>
    <name evidence="9" type="ORF">BmR1_04g07960</name>
</gene>
<dbReference type="PANTHER" id="PTHR15316:SF1">
    <property type="entry name" value="SPLICING FACTOR 3A SUBUNIT 1"/>
    <property type="match status" value="1"/>
</dbReference>
<dbReference type="RefSeq" id="XP_021337200.1">
    <property type="nucleotide sequence ID" value="XM_021482647.1"/>
</dbReference>
<evidence type="ECO:0000256" key="4">
    <source>
        <dbReference type="ARBA" id="ARBA00022737"/>
    </source>
</evidence>
<sequence length="446" mass="51387">MEIIYPPADIKVVVDKTAQFVAKNGSKFEQRIRQDQDPQNSQRFAFLDIDNPYNAYYQMKLKEFQEGKETDTKPAIPQAILDRQKKESERAKKREQFLSLTDSSHTKINEVVEPEPDIFAVQHPFISSLDLEIIRITALFVARNGQRFLTGLASREKTNAQFDFLRPSHYLFPYFSSLIECYTKCLIPPQEQVDRIKKIAHDKFYLLAKSRNRFEWEAKKEEKIREMERERAAQRAEMQSVDWKEFVIVDTIDFTQEDADKDLPAPIDFELLGDRPPPPIKPTMDTTKTIQEEQPIINVQTVPDVLGPTESDEIGNVTIEDHTSPDDTVNYLAMDVGIETIDDGDETIKVVKGYVRKKKQGRDKTLQKCPITGQLVPEADMSTHLKNLLLDPQYKTQRDLLLSRAKQESAFAPLEDIEGNLANFVIKRPDICGIDLNEIDNPKKRK</sequence>
<dbReference type="FunFam" id="1.10.10.790:FF:000001">
    <property type="entry name" value="Splicing factor 3a, subunit 1"/>
    <property type="match status" value="1"/>
</dbReference>
<reference evidence="9 10" key="1">
    <citation type="journal article" date="2012" name="Nucleic Acids Res.">
        <title>Sequencing of the smallest Apicomplexan genome from the human pathogen Babesia microti.</title>
        <authorList>
            <person name="Cornillot E."/>
            <person name="Hadj-Kaddour K."/>
            <person name="Dassouli A."/>
            <person name="Noel B."/>
            <person name="Ranwez V."/>
            <person name="Vacherie B."/>
            <person name="Augagneur Y."/>
            <person name="Bres V."/>
            <person name="Duclos A."/>
            <person name="Randazzo S."/>
            <person name="Carcy B."/>
            <person name="Debierre-Grockiego F."/>
            <person name="Delbecq S."/>
            <person name="Moubri-Menage K."/>
            <person name="Shams-Eldin H."/>
            <person name="Usmani-Brown S."/>
            <person name="Bringaud F."/>
            <person name="Wincker P."/>
            <person name="Vivares C.P."/>
            <person name="Schwarz R.T."/>
            <person name="Schetters T.P."/>
            <person name="Krause P.J."/>
            <person name="Gorenflot A."/>
            <person name="Berry V."/>
            <person name="Barbe V."/>
            <person name="Ben Mamoun C."/>
        </authorList>
    </citation>
    <scope>NUCLEOTIDE SEQUENCE [LARGE SCALE GENOMIC DNA]</scope>
    <source>
        <strain evidence="9 10">RI</strain>
    </source>
</reference>
<dbReference type="InterPro" id="IPR035967">
    <property type="entry name" value="SWAP/Surp_sf"/>
</dbReference>
<name>I7IHG6_BABMR</name>
<dbReference type="SUPFAM" id="SSF109905">
    <property type="entry name" value="Surp module (SWAP domain)"/>
    <property type="match status" value="2"/>
</dbReference>
<feature type="domain" description="SURP motif" evidence="8">
    <location>
        <begin position="13"/>
        <end position="57"/>
    </location>
</feature>
<dbReference type="GO" id="GO:0071013">
    <property type="term" value="C:catalytic step 2 spliceosome"/>
    <property type="evidence" value="ECO:0007669"/>
    <property type="project" value="TreeGrafter"/>
</dbReference>
<dbReference type="InterPro" id="IPR045146">
    <property type="entry name" value="SF3A1"/>
</dbReference>
<dbReference type="GO" id="GO:0071004">
    <property type="term" value="C:U2-type prespliceosome"/>
    <property type="evidence" value="ECO:0007669"/>
    <property type="project" value="TreeGrafter"/>
</dbReference>
<dbReference type="PROSITE" id="PS50128">
    <property type="entry name" value="SURP"/>
    <property type="match status" value="2"/>
</dbReference>
<proteinExistence type="predicted"/>
<dbReference type="GO" id="GO:0000381">
    <property type="term" value="P:regulation of alternative mRNA splicing, via spliceosome"/>
    <property type="evidence" value="ECO:0007669"/>
    <property type="project" value="TreeGrafter"/>
</dbReference>
<evidence type="ECO:0000256" key="7">
    <source>
        <dbReference type="SAM" id="Coils"/>
    </source>
</evidence>
<keyword evidence="6" id="KW-0539">Nucleus</keyword>
<evidence type="ECO:0000256" key="2">
    <source>
        <dbReference type="ARBA" id="ARBA00022664"/>
    </source>
</evidence>
<dbReference type="Proteomes" id="UP000002899">
    <property type="component" value="Chromosome IV"/>
</dbReference>
<dbReference type="PANTHER" id="PTHR15316">
    <property type="entry name" value="SPLICEOSOME ASSOCIATED PROTEIN 114/SWAP SPLICING FACTOR-RELATED"/>
    <property type="match status" value="1"/>
</dbReference>
<dbReference type="KEGG" id="bmic:BmR1_04g07960"/>
<accession>I7IHG6</accession>
<keyword evidence="5" id="KW-0508">mRNA splicing</keyword>
<dbReference type="Pfam" id="PF01805">
    <property type="entry name" value="Surp"/>
    <property type="match status" value="2"/>
</dbReference>
<dbReference type="InterPro" id="IPR000061">
    <property type="entry name" value="Surp"/>
</dbReference>
<protein>
    <submittedName>
        <fullName evidence="9">Splicing factor 3A subunit 1</fullName>
    </submittedName>
</protein>
<reference evidence="9 10" key="2">
    <citation type="journal article" date="2013" name="PLoS ONE">
        <title>Whole genome mapping and re-organization of the nuclear and mitochondrial genomes of Babesia microti isolates.</title>
        <authorList>
            <person name="Cornillot E."/>
            <person name="Dassouli A."/>
            <person name="Garg A."/>
            <person name="Pachikara N."/>
            <person name="Randazzo S."/>
            <person name="Depoix D."/>
            <person name="Carcy B."/>
            <person name="Delbecq S."/>
            <person name="Frutos R."/>
            <person name="Silva J.C."/>
            <person name="Sutton R."/>
            <person name="Krause P.J."/>
            <person name="Mamoun C.B."/>
        </authorList>
    </citation>
    <scope>NUCLEOTIDE SEQUENCE [LARGE SCALE GENOMIC DNA]</scope>
    <source>
        <strain evidence="9 10">RI</strain>
    </source>
</reference>